<accession>A0A2S7IR67</accession>
<name>A0A2S7IR67_9BACT</name>
<dbReference type="RefSeq" id="WP_104712080.1">
    <property type="nucleotide sequence ID" value="NZ_PTRA01000001.1"/>
</dbReference>
<sequence length="284" mass="32882">MDAEIRKAPKKQNGKPLPASINTVNIYTRQIRKAFNSAIKDKIISENAYPFKSAYVIPSEEGNAKALELTDIEKIFHYKAEPGSIRQRSKDLWILTYLSNGINMKDLCMLRWHQVDLITKKITFKHQKTLRTRKERQKDIIVNLHDESIEIFKRWGTPNSPNEYVFPLLSDDMDESRKRSVIDSLISLTNNHLSIIAKKVGISIKLRTYEARHSFATVLLQSESVPLYFISDALGHTTFSTTERYLGRFSKKQNKKYVANLSPNNKDKNPDRIHCDLHSLKVHR</sequence>
<dbReference type="OrthoDB" id="1094492at2"/>
<proteinExistence type="inferred from homology"/>
<dbReference type="Pfam" id="PF13102">
    <property type="entry name" value="Phage_int_SAM_5"/>
    <property type="match status" value="1"/>
</dbReference>
<dbReference type="GO" id="GO:0006310">
    <property type="term" value="P:DNA recombination"/>
    <property type="evidence" value="ECO:0007669"/>
    <property type="project" value="UniProtKB-KW"/>
</dbReference>
<dbReference type="InterPro" id="IPR025269">
    <property type="entry name" value="SAM-like_dom"/>
</dbReference>
<evidence type="ECO:0000313" key="6">
    <source>
        <dbReference type="Proteomes" id="UP000239590"/>
    </source>
</evidence>
<dbReference type="GO" id="GO:0015074">
    <property type="term" value="P:DNA integration"/>
    <property type="evidence" value="ECO:0007669"/>
    <property type="project" value="InterPro"/>
</dbReference>
<evidence type="ECO:0000256" key="1">
    <source>
        <dbReference type="ARBA" id="ARBA00008857"/>
    </source>
</evidence>
<dbReference type="Gene3D" id="1.10.443.10">
    <property type="entry name" value="Intergrase catalytic core"/>
    <property type="match status" value="1"/>
</dbReference>
<comment type="similarity">
    <text evidence="1">Belongs to the 'phage' integrase family.</text>
</comment>
<keyword evidence="6" id="KW-1185">Reference proteome</keyword>
<dbReference type="Gene3D" id="1.10.150.130">
    <property type="match status" value="1"/>
</dbReference>
<dbReference type="AlphaFoldDB" id="A0A2S7IR67"/>
<dbReference type="InterPro" id="IPR013762">
    <property type="entry name" value="Integrase-like_cat_sf"/>
</dbReference>
<dbReference type="InterPro" id="IPR010998">
    <property type="entry name" value="Integrase_recombinase_N"/>
</dbReference>
<dbReference type="PANTHER" id="PTHR30349">
    <property type="entry name" value="PHAGE INTEGRASE-RELATED"/>
    <property type="match status" value="1"/>
</dbReference>
<feature type="domain" description="Tyr recombinase" evidence="4">
    <location>
        <begin position="62"/>
        <end position="259"/>
    </location>
</feature>
<dbReference type="Pfam" id="PF00589">
    <property type="entry name" value="Phage_integrase"/>
    <property type="match status" value="1"/>
</dbReference>
<dbReference type="PROSITE" id="PS51898">
    <property type="entry name" value="TYR_RECOMBINASE"/>
    <property type="match status" value="1"/>
</dbReference>
<evidence type="ECO:0000313" key="5">
    <source>
        <dbReference type="EMBL" id="PQA60128.1"/>
    </source>
</evidence>
<gene>
    <name evidence="5" type="ORF">C5O19_11075</name>
</gene>
<keyword evidence="3" id="KW-0233">DNA recombination</keyword>
<evidence type="ECO:0000259" key="4">
    <source>
        <dbReference type="PROSITE" id="PS51898"/>
    </source>
</evidence>
<dbReference type="SUPFAM" id="SSF56349">
    <property type="entry name" value="DNA breaking-rejoining enzymes"/>
    <property type="match status" value="1"/>
</dbReference>
<dbReference type="Proteomes" id="UP000239590">
    <property type="component" value="Unassembled WGS sequence"/>
</dbReference>
<dbReference type="PANTHER" id="PTHR30349:SF64">
    <property type="entry name" value="PROPHAGE INTEGRASE INTD-RELATED"/>
    <property type="match status" value="1"/>
</dbReference>
<dbReference type="InterPro" id="IPR050090">
    <property type="entry name" value="Tyrosine_recombinase_XerCD"/>
</dbReference>
<dbReference type="InterPro" id="IPR002104">
    <property type="entry name" value="Integrase_catalytic"/>
</dbReference>
<keyword evidence="2" id="KW-0238">DNA-binding</keyword>
<dbReference type="InterPro" id="IPR011010">
    <property type="entry name" value="DNA_brk_join_enz"/>
</dbReference>
<organism evidence="5 6">
    <name type="scientific">Siphonobacter curvatus</name>
    <dbReference type="NCBI Taxonomy" id="2094562"/>
    <lineage>
        <taxon>Bacteria</taxon>
        <taxon>Pseudomonadati</taxon>
        <taxon>Bacteroidota</taxon>
        <taxon>Cytophagia</taxon>
        <taxon>Cytophagales</taxon>
        <taxon>Cytophagaceae</taxon>
        <taxon>Siphonobacter</taxon>
    </lineage>
</organism>
<protein>
    <recommendedName>
        <fullName evidence="4">Tyr recombinase domain-containing protein</fullName>
    </recommendedName>
</protein>
<evidence type="ECO:0000256" key="3">
    <source>
        <dbReference type="ARBA" id="ARBA00023172"/>
    </source>
</evidence>
<dbReference type="EMBL" id="PTRA01000001">
    <property type="protein sequence ID" value="PQA60128.1"/>
    <property type="molecule type" value="Genomic_DNA"/>
</dbReference>
<evidence type="ECO:0000256" key="2">
    <source>
        <dbReference type="ARBA" id="ARBA00023125"/>
    </source>
</evidence>
<dbReference type="GO" id="GO:0003677">
    <property type="term" value="F:DNA binding"/>
    <property type="evidence" value="ECO:0007669"/>
    <property type="project" value="UniProtKB-KW"/>
</dbReference>
<comment type="caution">
    <text evidence="5">The sequence shown here is derived from an EMBL/GenBank/DDBJ whole genome shotgun (WGS) entry which is preliminary data.</text>
</comment>
<reference evidence="6" key="1">
    <citation type="submission" date="2018-02" db="EMBL/GenBank/DDBJ databases">
        <title>Genome sequencing of Solimonas sp. HR-BB.</title>
        <authorList>
            <person name="Lee Y."/>
            <person name="Jeon C.O."/>
        </authorList>
    </citation>
    <scope>NUCLEOTIDE SEQUENCE [LARGE SCALE GENOMIC DNA]</scope>
    <source>
        <strain evidence="6">HR-U</strain>
    </source>
</reference>